<feature type="domain" description="G" evidence="2">
    <location>
        <begin position="1"/>
        <end position="58"/>
    </location>
</feature>
<dbReference type="EMBL" id="KB445804">
    <property type="protein sequence ID" value="EMD33877.1"/>
    <property type="molecule type" value="Genomic_DNA"/>
</dbReference>
<dbReference type="HOGENOM" id="CLU_018003_2_1_1"/>
<dbReference type="Proteomes" id="UP000016930">
    <property type="component" value="Unassembled WGS sequence"/>
</dbReference>
<reference evidence="3 4" key="1">
    <citation type="journal article" date="2012" name="Proc. Natl. Acad. Sci. U.S.A.">
        <title>Comparative genomics of Ceriporiopsis subvermispora and Phanerochaete chrysosporium provide insight into selective ligninolysis.</title>
        <authorList>
            <person name="Fernandez-Fueyo E."/>
            <person name="Ruiz-Duenas F.J."/>
            <person name="Ferreira P."/>
            <person name="Floudas D."/>
            <person name="Hibbett D.S."/>
            <person name="Canessa P."/>
            <person name="Larrondo L.F."/>
            <person name="James T.Y."/>
            <person name="Seelenfreund D."/>
            <person name="Lobos S."/>
            <person name="Polanco R."/>
            <person name="Tello M."/>
            <person name="Honda Y."/>
            <person name="Watanabe T."/>
            <person name="Watanabe T."/>
            <person name="Ryu J.S."/>
            <person name="Kubicek C.P."/>
            <person name="Schmoll M."/>
            <person name="Gaskell J."/>
            <person name="Hammel K.E."/>
            <person name="St John F.J."/>
            <person name="Vanden Wymelenberg A."/>
            <person name="Sabat G."/>
            <person name="Splinter BonDurant S."/>
            <person name="Syed K."/>
            <person name="Yadav J.S."/>
            <person name="Doddapaneni H."/>
            <person name="Subramanian V."/>
            <person name="Lavin J.L."/>
            <person name="Oguiza J.A."/>
            <person name="Perez G."/>
            <person name="Pisabarro A.G."/>
            <person name="Ramirez L."/>
            <person name="Santoyo F."/>
            <person name="Master E."/>
            <person name="Coutinho P.M."/>
            <person name="Henrissat B."/>
            <person name="Lombard V."/>
            <person name="Magnuson J.K."/>
            <person name="Kuees U."/>
            <person name="Hori C."/>
            <person name="Igarashi K."/>
            <person name="Samejima M."/>
            <person name="Held B.W."/>
            <person name="Barry K.W."/>
            <person name="LaButti K.M."/>
            <person name="Lapidus A."/>
            <person name="Lindquist E.A."/>
            <person name="Lucas S.M."/>
            <person name="Riley R."/>
            <person name="Salamov A.A."/>
            <person name="Hoffmeister D."/>
            <person name="Schwenk D."/>
            <person name="Hadar Y."/>
            <person name="Yarden O."/>
            <person name="de Vries R.P."/>
            <person name="Wiebenga A."/>
            <person name="Stenlid J."/>
            <person name="Eastwood D."/>
            <person name="Grigoriev I.V."/>
            <person name="Berka R.M."/>
            <person name="Blanchette R.A."/>
            <person name="Kersten P."/>
            <person name="Martinez A.T."/>
            <person name="Vicuna R."/>
            <person name="Cullen D."/>
        </authorList>
    </citation>
    <scope>NUCLEOTIDE SEQUENCE [LARGE SCALE GENOMIC DNA]</scope>
    <source>
        <strain evidence="3 4">B</strain>
    </source>
</reference>
<protein>
    <recommendedName>
        <fullName evidence="2">G domain-containing protein</fullName>
    </recommendedName>
</protein>
<sequence>MVMGPTGSGKTSFINHASGSQLRTNSGLMSCTDQIQIAGPFTLDEYSITLVDTPGFNDTVRSDAQILGLISDFVVAEYERGYRFTGILYFHRISDNRIGGAALRNFRFFRALCGNHALKSSAIVTNMWGEVSKEVGREREEELMRKDILFKPALDAGARLYRHEFNPESAHEILRRVIKNRPCTLLLQQEIVEQGKHISATAAGVAFLGELALVQQKYQDQLRELLKEIDEAIANHDEDDRVELEDGLQRLEAQEERRKAEERLIRDAPRYHTLEAGSWGPSLIFSVFAVSADFVWSAVSAFFRAAWLTLRGFCQDVGKRLTGA</sequence>
<dbReference type="STRING" id="914234.M2R6M0"/>
<dbReference type="SUPFAM" id="SSF52540">
    <property type="entry name" value="P-loop containing nucleoside triphosphate hydrolases"/>
    <property type="match status" value="1"/>
</dbReference>
<keyword evidence="4" id="KW-1185">Reference proteome</keyword>
<organism evidence="3 4">
    <name type="scientific">Ceriporiopsis subvermispora (strain B)</name>
    <name type="common">White-rot fungus</name>
    <name type="synonym">Gelatoporia subvermispora</name>
    <dbReference type="NCBI Taxonomy" id="914234"/>
    <lineage>
        <taxon>Eukaryota</taxon>
        <taxon>Fungi</taxon>
        <taxon>Dikarya</taxon>
        <taxon>Basidiomycota</taxon>
        <taxon>Agaricomycotina</taxon>
        <taxon>Agaricomycetes</taxon>
        <taxon>Polyporales</taxon>
        <taxon>Gelatoporiaceae</taxon>
        <taxon>Gelatoporia</taxon>
    </lineage>
</organism>
<dbReference type="Pfam" id="PF01926">
    <property type="entry name" value="MMR_HSR1"/>
    <property type="match status" value="1"/>
</dbReference>
<dbReference type="AlphaFoldDB" id="M2R6M0"/>
<evidence type="ECO:0000313" key="4">
    <source>
        <dbReference type="Proteomes" id="UP000016930"/>
    </source>
</evidence>
<dbReference type="CDD" id="cd00882">
    <property type="entry name" value="Ras_like_GTPase"/>
    <property type="match status" value="1"/>
</dbReference>
<dbReference type="InterPro" id="IPR027417">
    <property type="entry name" value="P-loop_NTPase"/>
</dbReference>
<dbReference type="GO" id="GO:0005525">
    <property type="term" value="F:GTP binding"/>
    <property type="evidence" value="ECO:0007669"/>
    <property type="project" value="InterPro"/>
</dbReference>
<feature type="coiled-coil region" evidence="1">
    <location>
        <begin position="215"/>
        <end position="264"/>
    </location>
</feature>
<accession>M2R6M0</accession>
<evidence type="ECO:0000256" key="1">
    <source>
        <dbReference type="SAM" id="Coils"/>
    </source>
</evidence>
<proteinExistence type="predicted"/>
<dbReference type="Gene3D" id="3.40.50.300">
    <property type="entry name" value="P-loop containing nucleotide triphosphate hydrolases"/>
    <property type="match status" value="1"/>
</dbReference>
<gene>
    <name evidence="3" type="ORF">CERSUDRAFT_159133</name>
</gene>
<name>M2R6M0_CERS8</name>
<dbReference type="InterPro" id="IPR006073">
    <property type="entry name" value="GTP-bd"/>
</dbReference>
<dbReference type="OrthoDB" id="8954335at2759"/>
<keyword evidence="1" id="KW-0175">Coiled coil</keyword>
<evidence type="ECO:0000259" key="2">
    <source>
        <dbReference type="Pfam" id="PF01926"/>
    </source>
</evidence>
<evidence type="ECO:0000313" key="3">
    <source>
        <dbReference type="EMBL" id="EMD33877.1"/>
    </source>
</evidence>